<name>A0A6B2LJM4_9EUKA</name>
<dbReference type="GO" id="GO:0005634">
    <property type="term" value="C:nucleus"/>
    <property type="evidence" value="ECO:0007669"/>
    <property type="project" value="InterPro"/>
</dbReference>
<evidence type="ECO:0000313" key="2">
    <source>
        <dbReference type="EMBL" id="NDV37007.1"/>
    </source>
</evidence>
<dbReference type="InterPro" id="IPR048337">
    <property type="entry name" value="FAM50A/XAP5_C"/>
</dbReference>
<dbReference type="Pfam" id="PF04921">
    <property type="entry name" value="XAP5"/>
    <property type="match status" value="1"/>
</dbReference>
<dbReference type="PANTHER" id="PTHR12722:SF0">
    <property type="entry name" value="PROTEIN FAM50A"/>
    <property type="match status" value="1"/>
</dbReference>
<feature type="domain" description="FAM50A/XAP5 C-terminal" evidence="1">
    <location>
        <begin position="44"/>
        <end position="178"/>
    </location>
</feature>
<organism evidence="2">
    <name type="scientific">Arcella intermedia</name>
    <dbReference type="NCBI Taxonomy" id="1963864"/>
    <lineage>
        <taxon>Eukaryota</taxon>
        <taxon>Amoebozoa</taxon>
        <taxon>Tubulinea</taxon>
        <taxon>Elardia</taxon>
        <taxon>Arcellinida</taxon>
        <taxon>Sphaerothecina</taxon>
        <taxon>Arcellidae</taxon>
        <taxon>Arcella</taxon>
    </lineage>
</organism>
<dbReference type="AlphaFoldDB" id="A0A6B2LJM4"/>
<dbReference type="EMBL" id="GIBP01008038">
    <property type="protein sequence ID" value="NDV37007.1"/>
    <property type="molecule type" value="Transcribed_RNA"/>
</dbReference>
<evidence type="ECO:0000259" key="1">
    <source>
        <dbReference type="Pfam" id="PF04921"/>
    </source>
</evidence>
<sequence>MGKDPTIDTSFLPDKGRDEFLEQQRRRLQIEWLQQQEEIKEAPFSIDYCFYDGTSHKKNMVIKRGYSIKEFLTVAKKQFPDIQDASTDLLLFVKENIILPHHYTFYELIEAKGNGQQTSCLDNWCQPESSSNPSPTTPILSSRSSALAHTAKIVEKNFYDRNKHLHPFNLWEVFTEKTSTLK</sequence>
<accession>A0A6B2LJM4</accession>
<dbReference type="InterPro" id="IPR007005">
    <property type="entry name" value="XAP5"/>
</dbReference>
<protein>
    <recommendedName>
        <fullName evidence="1">FAM50A/XAP5 C-terminal domain-containing protein</fullName>
    </recommendedName>
</protein>
<dbReference type="GO" id="GO:0006325">
    <property type="term" value="P:chromatin organization"/>
    <property type="evidence" value="ECO:0007669"/>
    <property type="project" value="TreeGrafter"/>
</dbReference>
<proteinExistence type="predicted"/>
<dbReference type="PANTHER" id="PTHR12722">
    <property type="entry name" value="XAP-5 PROTEIN-RELATED"/>
    <property type="match status" value="1"/>
</dbReference>
<reference evidence="2" key="1">
    <citation type="journal article" date="2020" name="J. Eukaryot. Microbiol.">
        <title>De novo Sequencing, Assembly and Annotation of the Transcriptome for the Free-Living Testate Amoeba Arcella intermedia.</title>
        <authorList>
            <person name="Ribeiro G.M."/>
            <person name="Porfirio-Sousa A.L."/>
            <person name="Maurer-Alcala X.X."/>
            <person name="Katz L.A."/>
            <person name="Lahr D.J.G."/>
        </authorList>
    </citation>
    <scope>NUCLEOTIDE SEQUENCE</scope>
</reference>